<name>A0A8S0ZJ31_ARCPL</name>
<evidence type="ECO:0000313" key="3">
    <source>
        <dbReference type="Proteomes" id="UP000494256"/>
    </source>
</evidence>
<dbReference type="OrthoDB" id="190835at2759"/>
<sequence length="312" mass="35849">MIAFKGRSTLKQYMPHKPIKRGFKVWVICCAVTGYMMNFDVYEGKLQGGERELGLGESVVLKLAAMFEHLVEKEVEEEKAVCVASNMHNPNKKGFVHRTYSRGDKEQVACPDAIIDYNKYMGGVDKFDQYMASFYKDTWAKARSGGTKPMTHLMFRSKLADELIGDTKQPVLPFRDNKESDHKLMKSSKKNLRRCRYCSTASKPKRSVYECVQCDVALCVECFVPFHNEGQIKKRRKKIDDDMPLSELENNKKRSDIQESLLHSSLKEFLPTPNYAQTKEKPRRKALNYVGQRITKQLFKDKSSNSAKNSAK</sequence>
<dbReference type="SUPFAM" id="SSF57889">
    <property type="entry name" value="Cysteine-rich domain"/>
    <property type="match status" value="1"/>
</dbReference>
<feature type="domain" description="PiggyBac transposable element-derived protein" evidence="1">
    <location>
        <begin position="77"/>
        <end position="141"/>
    </location>
</feature>
<dbReference type="EMBL" id="CADEBD010000291">
    <property type="protein sequence ID" value="CAB3232803.1"/>
    <property type="molecule type" value="Genomic_DNA"/>
</dbReference>
<protein>
    <recommendedName>
        <fullName evidence="1">PiggyBac transposable element-derived protein domain-containing protein</fullName>
    </recommendedName>
</protein>
<dbReference type="InterPro" id="IPR029526">
    <property type="entry name" value="PGBD"/>
</dbReference>
<accession>A0A8S0ZJ31</accession>
<feature type="domain" description="PiggyBac transposable element-derived protein" evidence="1">
    <location>
        <begin position="1"/>
        <end position="68"/>
    </location>
</feature>
<reference evidence="2 3" key="1">
    <citation type="submission" date="2020-04" db="EMBL/GenBank/DDBJ databases">
        <authorList>
            <person name="Wallbank WR R."/>
            <person name="Pardo Diaz C."/>
            <person name="Kozak K."/>
            <person name="Martin S."/>
            <person name="Jiggins C."/>
            <person name="Moest M."/>
            <person name="Warren A I."/>
            <person name="Byers J.R.P. K."/>
            <person name="Montejo-Kovacevich G."/>
            <person name="Yen C E."/>
        </authorList>
    </citation>
    <scope>NUCLEOTIDE SEQUENCE [LARGE SCALE GENOMIC DNA]</scope>
</reference>
<dbReference type="InterPro" id="IPR046349">
    <property type="entry name" value="C1-like_sf"/>
</dbReference>
<gene>
    <name evidence="2" type="ORF">APLA_LOCUS5842</name>
</gene>
<evidence type="ECO:0000313" key="2">
    <source>
        <dbReference type="EMBL" id="CAB3232803.1"/>
    </source>
</evidence>
<organism evidence="2 3">
    <name type="scientific">Arctia plantaginis</name>
    <name type="common">Wood tiger moth</name>
    <name type="synonym">Phalaena plantaginis</name>
    <dbReference type="NCBI Taxonomy" id="874455"/>
    <lineage>
        <taxon>Eukaryota</taxon>
        <taxon>Metazoa</taxon>
        <taxon>Ecdysozoa</taxon>
        <taxon>Arthropoda</taxon>
        <taxon>Hexapoda</taxon>
        <taxon>Insecta</taxon>
        <taxon>Pterygota</taxon>
        <taxon>Neoptera</taxon>
        <taxon>Endopterygota</taxon>
        <taxon>Lepidoptera</taxon>
        <taxon>Glossata</taxon>
        <taxon>Ditrysia</taxon>
        <taxon>Noctuoidea</taxon>
        <taxon>Erebidae</taxon>
        <taxon>Arctiinae</taxon>
        <taxon>Arctia</taxon>
    </lineage>
</organism>
<dbReference type="PANTHER" id="PTHR46599">
    <property type="entry name" value="PIGGYBAC TRANSPOSABLE ELEMENT-DERIVED PROTEIN 4"/>
    <property type="match status" value="1"/>
</dbReference>
<dbReference type="PANTHER" id="PTHR46599:SF3">
    <property type="entry name" value="PIGGYBAC TRANSPOSABLE ELEMENT-DERIVED PROTEIN 4"/>
    <property type="match status" value="1"/>
</dbReference>
<dbReference type="Gene3D" id="4.10.830.40">
    <property type="match status" value="1"/>
</dbReference>
<proteinExistence type="predicted"/>
<dbReference type="Pfam" id="PF13843">
    <property type="entry name" value="DDE_Tnp_1_7"/>
    <property type="match status" value="2"/>
</dbReference>
<dbReference type="Proteomes" id="UP000494256">
    <property type="component" value="Unassembled WGS sequence"/>
</dbReference>
<comment type="caution">
    <text evidence="2">The sequence shown here is derived from an EMBL/GenBank/DDBJ whole genome shotgun (WGS) entry which is preliminary data.</text>
</comment>
<dbReference type="CDD" id="cd19757">
    <property type="entry name" value="Bbox1"/>
    <property type="match status" value="1"/>
</dbReference>
<dbReference type="AlphaFoldDB" id="A0A8S0ZJ31"/>
<evidence type="ECO:0000259" key="1">
    <source>
        <dbReference type="Pfam" id="PF13843"/>
    </source>
</evidence>